<sequence>MKEKYIKDNLKYAVIFLLLMAVSVSCDDLVDEVPISEIAPTNFWRDNDDAQAGVIAIYDAMQTAYREDHLLWGELRSDNHDRGSESASATSVEIVTNNVTEGDPAATRWDVMYTMVNRANLAIDRIPQISGADQSLLGEALALRSYAYFTMVKVWGAVPLFTEPTEVAGPDLFKSRTDASTIMETIVVPDLLRAKELVASPSRPFRWSTASLLAYEAEVHMWMNDPASAKTALDEMIALGAHSLVDNIPDWEGLFYNNNDSEGPFLGLDGQFEDERGKLQVGSELIFSIFYDQLDPQQANGNFRGNRSGYSALLFAGLPGYYISGELELKWRDRFPIDSLGWVTKYPDSEPPLERVVFEEDDEGNVNEFLRPIYGDFRYYASIEDGVDVNPDETNADDEQVFEQRVAKWHKTNYNANFDDTDIVLYRYAGQLLLLAEAENRLGNTERALELVNEVREARLLPDASEEEFGDSVEERESYILDERQFELLGEGKRVWDLIRTDRFVETMNDAYLNRGESLIDETKILLPIFFEHFQENPNLGQQNPGYGAN</sequence>
<dbReference type="Pfam" id="PF07980">
    <property type="entry name" value="SusD_RagB"/>
    <property type="match status" value="1"/>
</dbReference>
<proteinExistence type="inferred from homology"/>
<gene>
    <name evidence="9" type="ORF">FGM00_05215</name>
</gene>
<keyword evidence="5" id="KW-0998">Cell outer membrane</keyword>
<evidence type="ECO:0000259" key="8">
    <source>
        <dbReference type="Pfam" id="PF14322"/>
    </source>
</evidence>
<dbReference type="Gene3D" id="1.25.40.390">
    <property type="match status" value="1"/>
</dbReference>
<dbReference type="Proteomes" id="UP000310017">
    <property type="component" value="Chromosome"/>
</dbReference>
<organism evidence="9 10">
    <name type="scientific">Aggregatimonas sangjinii</name>
    <dbReference type="NCBI Taxonomy" id="2583587"/>
    <lineage>
        <taxon>Bacteria</taxon>
        <taxon>Pseudomonadati</taxon>
        <taxon>Bacteroidota</taxon>
        <taxon>Flavobacteriia</taxon>
        <taxon>Flavobacteriales</taxon>
        <taxon>Flavobacteriaceae</taxon>
        <taxon>Aggregatimonas</taxon>
    </lineage>
</organism>
<dbReference type="AlphaFoldDB" id="A0A5B7SRC7"/>
<evidence type="ECO:0000313" key="10">
    <source>
        <dbReference type="Proteomes" id="UP000310017"/>
    </source>
</evidence>
<dbReference type="PROSITE" id="PS51257">
    <property type="entry name" value="PROKAR_LIPOPROTEIN"/>
    <property type="match status" value="1"/>
</dbReference>
<keyword evidence="10" id="KW-1185">Reference proteome</keyword>
<dbReference type="InterPro" id="IPR011990">
    <property type="entry name" value="TPR-like_helical_dom_sf"/>
</dbReference>
<reference evidence="9 10" key="1">
    <citation type="submission" date="2019-05" db="EMBL/GenBank/DDBJ databases">
        <title>Genome sequencing of F202Z8.</title>
        <authorList>
            <person name="Kwon Y.M."/>
        </authorList>
    </citation>
    <scope>NUCLEOTIDE SEQUENCE [LARGE SCALE GENOMIC DNA]</scope>
    <source>
        <strain evidence="9 10">F202Z8</strain>
    </source>
</reference>
<dbReference type="KEGG" id="asag:FGM00_05215"/>
<comment type="similarity">
    <text evidence="2">Belongs to the SusD family.</text>
</comment>
<evidence type="ECO:0000259" key="7">
    <source>
        <dbReference type="Pfam" id="PF07980"/>
    </source>
</evidence>
<dbReference type="OrthoDB" id="5694214at2"/>
<evidence type="ECO:0000313" key="9">
    <source>
        <dbReference type="EMBL" id="QCW99537.1"/>
    </source>
</evidence>
<protein>
    <submittedName>
        <fullName evidence="9">RagB/SusD family nutrient uptake outer membrane protein</fullName>
    </submittedName>
</protein>
<dbReference type="EMBL" id="CP040710">
    <property type="protein sequence ID" value="QCW99537.1"/>
    <property type="molecule type" value="Genomic_DNA"/>
</dbReference>
<evidence type="ECO:0000256" key="3">
    <source>
        <dbReference type="ARBA" id="ARBA00022729"/>
    </source>
</evidence>
<comment type="subcellular location">
    <subcellularLocation>
        <location evidence="1">Cell outer membrane</location>
    </subcellularLocation>
</comment>
<dbReference type="InterPro" id="IPR012944">
    <property type="entry name" value="SusD_RagB_dom"/>
</dbReference>
<evidence type="ECO:0000256" key="1">
    <source>
        <dbReference type="ARBA" id="ARBA00004442"/>
    </source>
</evidence>
<feature type="domain" description="SusD-like N-terminal" evidence="8">
    <location>
        <begin position="57"/>
        <end position="202"/>
    </location>
</feature>
<dbReference type="GO" id="GO:0009279">
    <property type="term" value="C:cell outer membrane"/>
    <property type="evidence" value="ECO:0007669"/>
    <property type="project" value="UniProtKB-SubCell"/>
</dbReference>
<accession>A0A5B7SRC7</accession>
<dbReference type="SUPFAM" id="SSF48452">
    <property type="entry name" value="TPR-like"/>
    <property type="match status" value="1"/>
</dbReference>
<evidence type="ECO:0000256" key="2">
    <source>
        <dbReference type="ARBA" id="ARBA00006275"/>
    </source>
</evidence>
<evidence type="ECO:0000256" key="4">
    <source>
        <dbReference type="ARBA" id="ARBA00023136"/>
    </source>
</evidence>
<evidence type="ECO:0000256" key="6">
    <source>
        <dbReference type="SAM" id="SignalP"/>
    </source>
</evidence>
<keyword evidence="4" id="KW-0472">Membrane</keyword>
<dbReference type="RefSeq" id="WP_138851890.1">
    <property type="nucleotide sequence ID" value="NZ_CP040710.1"/>
</dbReference>
<feature type="signal peptide" evidence="6">
    <location>
        <begin position="1"/>
        <end position="26"/>
    </location>
</feature>
<dbReference type="InterPro" id="IPR033985">
    <property type="entry name" value="SusD-like_N"/>
</dbReference>
<dbReference type="Pfam" id="PF14322">
    <property type="entry name" value="SusD-like_3"/>
    <property type="match status" value="1"/>
</dbReference>
<evidence type="ECO:0000256" key="5">
    <source>
        <dbReference type="ARBA" id="ARBA00023237"/>
    </source>
</evidence>
<feature type="domain" description="RagB/SusD" evidence="7">
    <location>
        <begin position="386"/>
        <end position="547"/>
    </location>
</feature>
<feature type="chain" id="PRO_5023140580" evidence="6">
    <location>
        <begin position="27"/>
        <end position="550"/>
    </location>
</feature>
<keyword evidence="3 6" id="KW-0732">Signal</keyword>
<name>A0A5B7SRC7_9FLAO</name>